<accession>A0ABV8ZXU1</accession>
<gene>
    <name evidence="3" type="ORF">ACFO0R_20505</name>
</gene>
<feature type="region of interest" description="Disordered" evidence="1">
    <location>
        <begin position="57"/>
        <end position="125"/>
    </location>
</feature>
<proteinExistence type="predicted"/>
<dbReference type="EMBL" id="JBHSEK010000019">
    <property type="protein sequence ID" value="MFC4492002.1"/>
    <property type="molecule type" value="Genomic_DNA"/>
</dbReference>
<keyword evidence="4" id="KW-1185">Reference proteome</keyword>
<dbReference type="Proteomes" id="UP001595999">
    <property type="component" value="Unassembled WGS sequence"/>
</dbReference>
<comment type="caution">
    <text evidence="3">The sequence shown here is derived from an EMBL/GenBank/DDBJ whole genome shotgun (WGS) entry which is preliminary data.</text>
</comment>
<evidence type="ECO:0000256" key="1">
    <source>
        <dbReference type="SAM" id="MobiDB-lite"/>
    </source>
</evidence>
<evidence type="ECO:0000313" key="3">
    <source>
        <dbReference type="EMBL" id="MFC4492002.1"/>
    </source>
</evidence>
<keyword evidence="2" id="KW-0812">Transmembrane</keyword>
<sequence length="241" mass="25479">MSARPGWGTRWRGLSNGDRILLGLSFSLAAHGLAIFAPWPVGGAHREPAGLSVRLAAARPAPRPSPRVERAETPPAWSAPVAAEALPPTEAEAKPEPEPQPSASAPAGEPSSAASAALAEAAEPGEDVPQRLGLDLYYPASQLEQVATSLRPIELPDLSYLTGVTIRIELRVYINEQGGVDAVQSFSAQPAGSEQALIERFRHVEFSPGRKDGIAVKSYKRILIQSEPGGGVVLPRQPGQR</sequence>
<evidence type="ECO:0000256" key="2">
    <source>
        <dbReference type="SAM" id="Phobius"/>
    </source>
</evidence>
<keyword evidence="2" id="KW-0472">Membrane</keyword>
<dbReference type="RefSeq" id="WP_378124982.1">
    <property type="nucleotide sequence ID" value="NZ_JBHSEK010000019.1"/>
</dbReference>
<feature type="compositionally biased region" description="Low complexity" evidence="1">
    <location>
        <begin position="79"/>
        <end position="90"/>
    </location>
</feature>
<organism evidence="3 4">
    <name type="scientific">Chromobacterium aquaticum</name>
    <dbReference type="NCBI Taxonomy" id="467180"/>
    <lineage>
        <taxon>Bacteria</taxon>
        <taxon>Pseudomonadati</taxon>
        <taxon>Pseudomonadota</taxon>
        <taxon>Betaproteobacteria</taxon>
        <taxon>Neisseriales</taxon>
        <taxon>Chromobacteriaceae</taxon>
        <taxon>Chromobacterium</taxon>
    </lineage>
</organism>
<protein>
    <recommendedName>
        <fullName evidence="5">TonB C-terminal domain-containing protein</fullName>
    </recommendedName>
</protein>
<evidence type="ECO:0000313" key="4">
    <source>
        <dbReference type="Proteomes" id="UP001595999"/>
    </source>
</evidence>
<feature type="transmembrane region" description="Helical" evidence="2">
    <location>
        <begin position="20"/>
        <end position="39"/>
    </location>
</feature>
<keyword evidence="2" id="KW-1133">Transmembrane helix</keyword>
<feature type="compositionally biased region" description="Low complexity" evidence="1">
    <location>
        <begin position="101"/>
        <end position="122"/>
    </location>
</feature>
<reference evidence="4" key="1">
    <citation type="journal article" date="2019" name="Int. J. Syst. Evol. Microbiol.">
        <title>The Global Catalogue of Microorganisms (GCM) 10K type strain sequencing project: providing services to taxonomists for standard genome sequencing and annotation.</title>
        <authorList>
            <consortium name="The Broad Institute Genomics Platform"/>
            <consortium name="The Broad Institute Genome Sequencing Center for Infectious Disease"/>
            <person name="Wu L."/>
            <person name="Ma J."/>
        </authorList>
    </citation>
    <scope>NUCLEOTIDE SEQUENCE [LARGE SCALE GENOMIC DNA]</scope>
    <source>
        <strain evidence="4">CGMCC 4.7608</strain>
    </source>
</reference>
<evidence type="ECO:0008006" key="5">
    <source>
        <dbReference type="Google" id="ProtNLM"/>
    </source>
</evidence>
<name>A0ABV8ZXU1_9NEIS</name>